<name>A0ABP8D4K3_9ACTN</name>
<evidence type="ECO:0000256" key="1">
    <source>
        <dbReference type="SAM" id="MobiDB-lite"/>
    </source>
</evidence>
<gene>
    <name evidence="2" type="ORF">GCM10022255_022260</name>
</gene>
<keyword evidence="3" id="KW-1185">Reference proteome</keyword>
<sequence length="49" mass="5448">MTQPTPETAPDLPLGEAPADDQETQRLDQQDPDSTRPMSLAELRELNLD</sequence>
<protein>
    <submittedName>
        <fullName evidence="2">Uncharacterized protein</fullName>
    </submittedName>
</protein>
<evidence type="ECO:0000313" key="2">
    <source>
        <dbReference type="EMBL" id="GAA4247228.1"/>
    </source>
</evidence>
<dbReference type="EMBL" id="BAABAT010000004">
    <property type="protein sequence ID" value="GAA4247228.1"/>
    <property type="molecule type" value="Genomic_DNA"/>
</dbReference>
<dbReference type="RefSeq" id="WP_345124072.1">
    <property type="nucleotide sequence ID" value="NZ_BAABAT010000004.1"/>
</dbReference>
<evidence type="ECO:0000313" key="3">
    <source>
        <dbReference type="Proteomes" id="UP001500620"/>
    </source>
</evidence>
<proteinExistence type="predicted"/>
<accession>A0ABP8D4K3</accession>
<organism evidence="2 3">
    <name type="scientific">Dactylosporangium darangshiense</name>
    <dbReference type="NCBI Taxonomy" id="579108"/>
    <lineage>
        <taxon>Bacteria</taxon>
        <taxon>Bacillati</taxon>
        <taxon>Actinomycetota</taxon>
        <taxon>Actinomycetes</taxon>
        <taxon>Micromonosporales</taxon>
        <taxon>Micromonosporaceae</taxon>
        <taxon>Dactylosporangium</taxon>
    </lineage>
</organism>
<comment type="caution">
    <text evidence="2">The sequence shown here is derived from an EMBL/GenBank/DDBJ whole genome shotgun (WGS) entry which is preliminary data.</text>
</comment>
<dbReference type="Proteomes" id="UP001500620">
    <property type="component" value="Unassembled WGS sequence"/>
</dbReference>
<reference evidence="3" key="1">
    <citation type="journal article" date="2019" name="Int. J. Syst. Evol. Microbiol.">
        <title>The Global Catalogue of Microorganisms (GCM) 10K type strain sequencing project: providing services to taxonomists for standard genome sequencing and annotation.</title>
        <authorList>
            <consortium name="The Broad Institute Genomics Platform"/>
            <consortium name="The Broad Institute Genome Sequencing Center for Infectious Disease"/>
            <person name="Wu L."/>
            <person name="Ma J."/>
        </authorList>
    </citation>
    <scope>NUCLEOTIDE SEQUENCE [LARGE SCALE GENOMIC DNA]</scope>
    <source>
        <strain evidence="3">JCM 17441</strain>
    </source>
</reference>
<feature type="region of interest" description="Disordered" evidence="1">
    <location>
        <begin position="1"/>
        <end position="49"/>
    </location>
</feature>